<dbReference type="RefSeq" id="WP_051546103.1">
    <property type="nucleotide sequence ID" value="NZ_CAAAJD010000018.1"/>
</dbReference>
<dbReference type="SUPFAM" id="SSF56300">
    <property type="entry name" value="Metallo-dependent phosphatases"/>
    <property type="match status" value="1"/>
</dbReference>
<dbReference type="PANTHER" id="PTHR33393:SF12">
    <property type="entry name" value="CAPSULE BIOSYNTHESIS PROTEIN CAPA"/>
    <property type="match status" value="1"/>
</dbReference>
<dbReference type="PATRIC" id="fig|45067.4.peg.2723"/>
<dbReference type="Gene3D" id="3.60.21.10">
    <property type="match status" value="1"/>
</dbReference>
<dbReference type="eggNOG" id="COG2843">
    <property type="taxonomic scope" value="Bacteria"/>
</dbReference>
<dbReference type="AlphaFoldDB" id="A0A0W0V777"/>
<organism evidence="3 4">
    <name type="scientific">Legionella lansingensis</name>
    <dbReference type="NCBI Taxonomy" id="45067"/>
    <lineage>
        <taxon>Bacteria</taxon>
        <taxon>Pseudomonadati</taxon>
        <taxon>Pseudomonadota</taxon>
        <taxon>Gammaproteobacteria</taxon>
        <taxon>Legionellales</taxon>
        <taxon>Legionellaceae</taxon>
        <taxon>Legionella</taxon>
    </lineage>
</organism>
<keyword evidence="4" id="KW-1185">Reference proteome</keyword>
<accession>A0A0W0V777</accession>
<dbReference type="SMART" id="SM00854">
    <property type="entry name" value="PGA_cap"/>
    <property type="match status" value="1"/>
</dbReference>
<dbReference type="PANTHER" id="PTHR33393">
    <property type="entry name" value="POLYGLUTAMINE SYNTHESIS ACCESSORY PROTEIN RV0574C-RELATED"/>
    <property type="match status" value="1"/>
</dbReference>
<evidence type="ECO:0000256" key="1">
    <source>
        <dbReference type="ARBA" id="ARBA00005662"/>
    </source>
</evidence>
<dbReference type="Pfam" id="PF09587">
    <property type="entry name" value="PGA_cap"/>
    <property type="match status" value="1"/>
</dbReference>
<dbReference type="InterPro" id="IPR029052">
    <property type="entry name" value="Metallo-depent_PP-like"/>
</dbReference>
<dbReference type="CDD" id="cd07381">
    <property type="entry name" value="MPP_CapA"/>
    <property type="match status" value="1"/>
</dbReference>
<dbReference type="STRING" id="45067.Llan_2590"/>
<comment type="similarity">
    <text evidence="1">Belongs to the CapA family.</text>
</comment>
<dbReference type="Proteomes" id="UP000054869">
    <property type="component" value="Unassembled WGS sequence"/>
</dbReference>
<dbReference type="OrthoDB" id="9810718at2"/>
<comment type="caution">
    <text evidence="3">The sequence shown here is derived from an EMBL/GenBank/DDBJ whole genome shotgun (WGS) entry which is preliminary data.</text>
</comment>
<evidence type="ECO:0000313" key="4">
    <source>
        <dbReference type="Proteomes" id="UP000054869"/>
    </source>
</evidence>
<reference evidence="3 4" key="1">
    <citation type="submission" date="2015-11" db="EMBL/GenBank/DDBJ databases">
        <title>Genomic analysis of 38 Legionella species identifies large and diverse effector repertoires.</title>
        <authorList>
            <person name="Burstein D."/>
            <person name="Amaro F."/>
            <person name="Zusman T."/>
            <person name="Lifshitz Z."/>
            <person name="Cohen O."/>
            <person name="Gilbert J.A."/>
            <person name="Pupko T."/>
            <person name="Shuman H.A."/>
            <person name="Segal G."/>
        </authorList>
    </citation>
    <scope>NUCLEOTIDE SEQUENCE [LARGE SCALE GENOMIC DNA]</scope>
    <source>
        <strain evidence="3 4">ATCC 49751</strain>
    </source>
</reference>
<protein>
    <submittedName>
        <fullName evidence="3">Capsule biosynthesis protein</fullName>
    </submittedName>
</protein>
<feature type="domain" description="Capsule synthesis protein CapA" evidence="2">
    <location>
        <begin position="22"/>
        <end position="274"/>
    </location>
</feature>
<evidence type="ECO:0000313" key="3">
    <source>
        <dbReference type="EMBL" id="KTD16002.1"/>
    </source>
</evidence>
<evidence type="ECO:0000259" key="2">
    <source>
        <dbReference type="SMART" id="SM00854"/>
    </source>
</evidence>
<sequence>MPRLIVLFGFWLFSTVFAANVHIIAVGDILLHGKLQQKGLEKGFSTVWLAVMPQLSKADITYGNLEGPVAEMLNRRGNETSEPKQAYTSYPMFNYPPSLLSALKLSGFDVLSTANNHTLDRYGKGVDKTIAALHANQIAFTGTRRQNSQDVWFAETTVNNVSIAWLACTQDTNGIADTHRQVLLCYRDKQQVLNLISELSQKYDAVIVTPHWGVEYQGKPNRGQQQLAKEFAEAGALAILGSHPHCIQPFAWLTTKTGKKVFVAYSLGNFISNQGSLKNRASGLLSLYLQKQDGVTVIHKVNYQPTYMENRNSKMHLHLVTSKKHPAYQWVKTIVGEDYLFLAEEETNLKPVSALLQR</sequence>
<dbReference type="InterPro" id="IPR052169">
    <property type="entry name" value="CW_Biosynth-Accessory"/>
</dbReference>
<dbReference type="EMBL" id="LNYI01000064">
    <property type="protein sequence ID" value="KTD16002.1"/>
    <property type="molecule type" value="Genomic_DNA"/>
</dbReference>
<dbReference type="InterPro" id="IPR019079">
    <property type="entry name" value="Capsule_synth_CapA"/>
</dbReference>
<name>A0A0W0V777_9GAMM</name>
<gene>
    <name evidence="3" type="ORF">Llan_2590</name>
</gene>
<proteinExistence type="inferred from homology"/>